<evidence type="ECO:0000313" key="1">
    <source>
        <dbReference type="EMBL" id="KAJ2980142.1"/>
    </source>
</evidence>
<organism evidence="1 2">
    <name type="scientific">Zarea fungicola</name>
    <dbReference type="NCBI Taxonomy" id="93591"/>
    <lineage>
        <taxon>Eukaryota</taxon>
        <taxon>Fungi</taxon>
        <taxon>Dikarya</taxon>
        <taxon>Ascomycota</taxon>
        <taxon>Pezizomycotina</taxon>
        <taxon>Sordariomycetes</taxon>
        <taxon>Hypocreomycetidae</taxon>
        <taxon>Hypocreales</taxon>
        <taxon>Cordycipitaceae</taxon>
        <taxon>Zarea</taxon>
    </lineage>
</organism>
<name>A0ACC1NLJ1_9HYPO</name>
<accession>A0ACC1NLJ1</accession>
<dbReference type="EMBL" id="JANJQO010000222">
    <property type="protein sequence ID" value="KAJ2980142.1"/>
    <property type="molecule type" value="Genomic_DNA"/>
</dbReference>
<evidence type="ECO:0000313" key="2">
    <source>
        <dbReference type="Proteomes" id="UP001143910"/>
    </source>
</evidence>
<gene>
    <name evidence="1" type="ORF">NQ176_g2812</name>
</gene>
<reference evidence="1" key="1">
    <citation type="submission" date="2022-08" db="EMBL/GenBank/DDBJ databases">
        <title>Genome Sequence of Lecanicillium fungicola.</title>
        <authorList>
            <person name="Buettner E."/>
        </authorList>
    </citation>
    <scope>NUCLEOTIDE SEQUENCE</scope>
    <source>
        <strain evidence="1">Babe33</strain>
    </source>
</reference>
<proteinExistence type="predicted"/>
<protein>
    <submittedName>
        <fullName evidence="1">Uncharacterized protein</fullName>
    </submittedName>
</protein>
<comment type="caution">
    <text evidence="1">The sequence shown here is derived from an EMBL/GenBank/DDBJ whole genome shotgun (WGS) entry which is preliminary data.</text>
</comment>
<dbReference type="Proteomes" id="UP001143910">
    <property type="component" value="Unassembled WGS sequence"/>
</dbReference>
<keyword evidence="2" id="KW-1185">Reference proteome</keyword>
<sequence>MVAQITDMKINSPAIERVEKDSLGQLQLPANALYGINVARSLANFPISGRSIASWPNFVRAFALVKQAAARANSEIGCLVEEQAHAIFNACEGIKAGKYDDHLVVDMLEGSGGTSTNMNFNEVIANIATKSLQQKLSRHGLPIHPNDHVNMGQSTNDVLPTAMKLAIYYEMENTAPALLKLADAFAKKREELSSDLRLGRTCLQDAQPMTYGQAFGGYEAVVRRHAQQLDILRKQFLTLPLGGTAIGTGFGSRPGYKLAVYRHLSCLLGVLVSPAADPFDAMQNMDTCARLSAELRNTANTLSKISNDFITLSSGPGGGIGEISLPEVQAGSSIMPGKVNPVIPMAVCQVAFAIAGNDTSISMACHQGMLEINHFEMVVCDRLLDSIRLLVSAATIFSNRCVEGLHANKAVSYEHLLASSALATALVPDLGYARVSSLVRQAKQEQRPFVQVAIEEGSISEHDVVKILNRSVQVDEGHVGDQNSNKSSSVEHGRIHDYEGYILQ</sequence>